<dbReference type="EMBL" id="KM982401">
    <property type="protein sequence ID" value="AKI78789.1"/>
    <property type="molecule type" value="Genomic_DNA"/>
</dbReference>
<dbReference type="SMART" id="SM00248">
    <property type="entry name" value="ANK"/>
    <property type="match status" value="3"/>
</dbReference>
<protein>
    <submittedName>
        <fullName evidence="1">Putative ankyrin repeat protein</fullName>
    </submittedName>
</protein>
<dbReference type="SUPFAM" id="SSF140860">
    <property type="entry name" value="Pseudo ankyrin repeat-like"/>
    <property type="match status" value="1"/>
</dbReference>
<dbReference type="Proteomes" id="UP000241474">
    <property type="component" value="Segment"/>
</dbReference>
<sequence>MEILTENEEINKLPELMSTDEYQNTAFQQYYFAKITKLGYLEIMKMMIDNGFNIKIFYNICMNTACKNGLLDVVKFLIENKYKPDKPCEHYAVTLAFEHNHTDILKYLIDNNYVKYNVRFSLKSIELVMDRKYYDSLKYISTLSDFNKRKVIMVAKKNQIDWVDIFVA</sequence>
<evidence type="ECO:0000313" key="2">
    <source>
        <dbReference type="Proteomes" id="UP000241474"/>
    </source>
</evidence>
<dbReference type="InterPro" id="IPR036770">
    <property type="entry name" value="Ankyrin_rpt-contain_sf"/>
</dbReference>
<organism evidence="1 2">
    <name type="scientific">Acanthamoeba polyphaga mimivirus</name>
    <name type="common">APMV</name>
    <dbReference type="NCBI Taxonomy" id="212035"/>
    <lineage>
        <taxon>Viruses</taxon>
        <taxon>Varidnaviria</taxon>
        <taxon>Bamfordvirae</taxon>
        <taxon>Nucleocytoviricota</taxon>
        <taxon>Megaviricetes</taxon>
        <taxon>Imitervirales</taxon>
        <taxon>Mimiviridae</taxon>
        <taxon>Megamimivirinae</taxon>
        <taxon>Mimivirus</taxon>
        <taxon>Mimivirus bradfordmassiliense</taxon>
    </lineage>
</organism>
<dbReference type="InterPro" id="IPR002110">
    <property type="entry name" value="Ankyrin_rpt"/>
</dbReference>
<name>A0A0G2Y2Q8_MIMIV</name>
<organismHost>
    <name type="scientific">Acanthamoeba polyphaga</name>
    <name type="common">Amoeba</name>
    <dbReference type="NCBI Taxonomy" id="5757"/>
</organismHost>
<dbReference type="Gene3D" id="1.25.40.20">
    <property type="entry name" value="Ankyrin repeat-containing domain"/>
    <property type="match status" value="1"/>
</dbReference>
<evidence type="ECO:0000313" key="1">
    <source>
        <dbReference type="EMBL" id="AKI78789.1"/>
    </source>
</evidence>
<proteinExistence type="predicted"/>
<reference evidence="1 2" key="1">
    <citation type="submission" date="2014-10" db="EMBL/GenBank/DDBJ databases">
        <title>Pan-genome analysis of Brazilian lineage A amoebal mimiviruses.</title>
        <authorList>
            <person name="Assis F.L."/>
            <person name="Abrahao J.S."/>
            <person name="Kroon E.G."/>
            <person name="Dornas F.P."/>
            <person name="Andrade K.R."/>
            <person name="Borato P.V.M."/>
            <person name="Pilotto M.R."/>
            <person name="Benamar S."/>
            <person name="LaScola B."/>
            <person name="Colson P."/>
        </authorList>
    </citation>
    <scope>NUCLEOTIDE SEQUENCE [LARGE SCALE GENOMIC DNA]</scope>
    <source>
        <strain evidence="1 2">Oyster</strain>
    </source>
</reference>
<dbReference type="Pfam" id="PF12796">
    <property type="entry name" value="Ank_2"/>
    <property type="match status" value="1"/>
</dbReference>
<accession>A0A0G2Y2Q8</accession>